<dbReference type="PANTHER" id="PTHR47237">
    <property type="entry name" value="SLL0310 PROTEIN"/>
    <property type="match status" value="1"/>
</dbReference>
<dbReference type="InterPro" id="IPR016181">
    <property type="entry name" value="Acyl_CoA_acyltransferase"/>
</dbReference>
<dbReference type="GO" id="GO:0016747">
    <property type="term" value="F:acyltransferase activity, transferring groups other than amino-acyl groups"/>
    <property type="evidence" value="ECO:0007669"/>
    <property type="project" value="InterPro"/>
</dbReference>
<accession>A0A9P5VJT0</accession>
<evidence type="ECO:0000313" key="2">
    <source>
        <dbReference type="EMBL" id="KAF9328111.1"/>
    </source>
</evidence>
<evidence type="ECO:0000313" key="3">
    <source>
        <dbReference type="Proteomes" id="UP000696485"/>
    </source>
</evidence>
<dbReference type="Gene3D" id="3.40.630.30">
    <property type="match status" value="1"/>
</dbReference>
<reference evidence="2" key="1">
    <citation type="journal article" date="2020" name="Fungal Divers.">
        <title>Resolving the Mortierellaceae phylogeny through synthesis of multi-gene phylogenetics and phylogenomics.</title>
        <authorList>
            <person name="Vandepol N."/>
            <person name="Liber J."/>
            <person name="Desiro A."/>
            <person name="Na H."/>
            <person name="Kennedy M."/>
            <person name="Barry K."/>
            <person name="Grigoriev I.V."/>
            <person name="Miller A.N."/>
            <person name="O'Donnell K."/>
            <person name="Stajich J.E."/>
            <person name="Bonito G."/>
        </authorList>
    </citation>
    <scope>NUCLEOTIDE SEQUENCE</scope>
    <source>
        <strain evidence="2">NVP1</strain>
    </source>
</reference>
<dbReference type="PROSITE" id="PS51186">
    <property type="entry name" value="GNAT"/>
    <property type="match status" value="1"/>
</dbReference>
<organism evidence="2 3">
    <name type="scientific">Podila minutissima</name>
    <dbReference type="NCBI Taxonomy" id="64525"/>
    <lineage>
        <taxon>Eukaryota</taxon>
        <taxon>Fungi</taxon>
        <taxon>Fungi incertae sedis</taxon>
        <taxon>Mucoromycota</taxon>
        <taxon>Mortierellomycotina</taxon>
        <taxon>Mortierellomycetes</taxon>
        <taxon>Mortierellales</taxon>
        <taxon>Mortierellaceae</taxon>
        <taxon>Podila</taxon>
    </lineage>
</organism>
<dbReference type="InterPro" id="IPR000182">
    <property type="entry name" value="GNAT_dom"/>
</dbReference>
<protein>
    <recommendedName>
        <fullName evidence="1">N-acetyltransferase domain-containing protein</fullName>
    </recommendedName>
</protein>
<proteinExistence type="predicted"/>
<feature type="domain" description="N-acetyltransferase" evidence="1">
    <location>
        <begin position="178"/>
        <end position="336"/>
    </location>
</feature>
<sequence length="338" mass="37234">MLTHLQQSEDLPPTFTIAPLSRDHAAAIFFNWSISEHWNPTAQGDDLNEVYFPLDAGAFFAGMTISPTTGETKIVSILSGVRYDAEQAWVGFYVVDPAQRGRGYGLKTFQHVLNKHLGNDSARTSIGLDGVMAQVSNYRKSGFTNVAWQNERRHGDLVQLVEVQEAALADKIRSGGVSGLRDLAAVDGAQLAAMEVQYSGLKRPEFVRRWVQFHSGVQETKHRFGTAVLAEDGKVLGFGCIRPAQTSYRIGPIYASSPEVAKQILVKMAIDVVETEKRHPMGVPLEVDIDMPNTNKHAVELFDGLGWKDTFPSLRMWKGPVPEHDVNGVFGITTLEVG</sequence>
<dbReference type="InterPro" id="IPR052729">
    <property type="entry name" value="Acyl/Acetyltrans_Enzymes"/>
</dbReference>
<dbReference type="AlphaFoldDB" id="A0A9P5VJT0"/>
<dbReference type="EMBL" id="JAAAUY010000596">
    <property type="protein sequence ID" value="KAF9328111.1"/>
    <property type="molecule type" value="Genomic_DNA"/>
</dbReference>
<comment type="caution">
    <text evidence="2">The sequence shown here is derived from an EMBL/GenBank/DDBJ whole genome shotgun (WGS) entry which is preliminary data.</text>
</comment>
<gene>
    <name evidence="2" type="ORF">BG006_008653</name>
</gene>
<keyword evidence="3" id="KW-1185">Reference proteome</keyword>
<dbReference type="SUPFAM" id="SSF55729">
    <property type="entry name" value="Acyl-CoA N-acyltransferases (Nat)"/>
    <property type="match status" value="1"/>
</dbReference>
<evidence type="ECO:0000259" key="1">
    <source>
        <dbReference type="PROSITE" id="PS51186"/>
    </source>
</evidence>
<dbReference type="Gene3D" id="3.40.630.90">
    <property type="match status" value="1"/>
</dbReference>
<dbReference type="Proteomes" id="UP000696485">
    <property type="component" value="Unassembled WGS sequence"/>
</dbReference>
<dbReference type="PANTHER" id="PTHR47237:SF1">
    <property type="entry name" value="SLL0310 PROTEIN"/>
    <property type="match status" value="1"/>
</dbReference>
<dbReference type="InterPro" id="IPR041496">
    <property type="entry name" value="YitH/HolE_GNAT"/>
</dbReference>
<name>A0A9P5VJT0_9FUNG</name>
<dbReference type="Pfam" id="PF18014">
    <property type="entry name" value="Acetyltransf_18"/>
    <property type="match status" value="1"/>
</dbReference>